<gene>
    <name evidence="6" type="ORF">UFOPK2243_00202</name>
</gene>
<keyword evidence="4" id="KW-0067">ATP-binding</keyword>
<protein>
    <submittedName>
        <fullName evidence="6">Unannotated protein</fullName>
    </submittedName>
</protein>
<dbReference type="AlphaFoldDB" id="A0A6J6KCP1"/>
<evidence type="ECO:0000259" key="5">
    <source>
        <dbReference type="PROSITE" id="PS50893"/>
    </source>
</evidence>
<dbReference type="InterPro" id="IPR003593">
    <property type="entry name" value="AAA+_ATPase"/>
</dbReference>
<dbReference type="Pfam" id="PF00005">
    <property type="entry name" value="ABC_tran"/>
    <property type="match status" value="1"/>
</dbReference>
<feature type="domain" description="ABC transporter" evidence="5">
    <location>
        <begin position="3"/>
        <end position="248"/>
    </location>
</feature>
<evidence type="ECO:0000256" key="3">
    <source>
        <dbReference type="ARBA" id="ARBA00022741"/>
    </source>
</evidence>
<dbReference type="CDD" id="cd03257">
    <property type="entry name" value="ABC_NikE_OppD_transporters"/>
    <property type="match status" value="1"/>
</dbReference>
<dbReference type="PROSITE" id="PS00211">
    <property type="entry name" value="ABC_TRANSPORTER_1"/>
    <property type="match status" value="1"/>
</dbReference>
<dbReference type="InterPro" id="IPR050319">
    <property type="entry name" value="ABC_transp_ATP-bind"/>
</dbReference>
<dbReference type="InterPro" id="IPR013563">
    <property type="entry name" value="Oligopep_ABC_C"/>
</dbReference>
<dbReference type="InterPro" id="IPR027417">
    <property type="entry name" value="P-loop_NTPase"/>
</dbReference>
<evidence type="ECO:0000256" key="4">
    <source>
        <dbReference type="ARBA" id="ARBA00022840"/>
    </source>
</evidence>
<dbReference type="SUPFAM" id="SSF52540">
    <property type="entry name" value="P-loop containing nucleoside triphosphate hydrolases"/>
    <property type="match status" value="1"/>
</dbReference>
<evidence type="ECO:0000313" key="6">
    <source>
        <dbReference type="EMBL" id="CAB4646916.1"/>
    </source>
</evidence>
<dbReference type="NCBIfam" id="TIGR01727">
    <property type="entry name" value="oligo_HPY"/>
    <property type="match status" value="1"/>
</dbReference>
<comment type="similarity">
    <text evidence="1">Belongs to the ABC transporter superfamily.</text>
</comment>
<dbReference type="FunFam" id="3.40.50.300:FF:000016">
    <property type="entry name" value="Oligopeptide ABC transporter ATP-binding component"/>
    <property type="match status" value="1"/>
</dbReference>
<dbReference type="InterPro" id="IPR003439">
    <property type="entry name" value="ABC_transporter-like_ATP-bd"/>
</dbReference>
<evidence type="ECO:0000256" key="2">
    <source>
        <dbReference type="ARBA" id="ARBA00022448"/>
    </source>
</evidence>
<accession>A0A6J6KCP1</accession>
<dbReference type="PANTHER" id="PTHR43776:SF7">
    <property type="entry name" value="D,D-DIPEPTIDE TRANSPORT ATP-BINDING PROTEIN DDPF-RELATED"/>
    <property type="match status" value="1"/>
</dbReference>
<dbReference type="GO" id="GO:0055085">
    <property type="term" value="P:transmembrane transport"/>
    <property type="evidence" value="ECO:0007669"/>
    <property type="project" value="UniProtKB-ARBA"/>
</dbReference>
<sequence length="315" mass="34439">MTLAITDVTKKYKIRTTGAQVNALNGVTIVLPAKQTLGIVGESGCGKSTLARMITGLEQPTAGTVTWNNEEIFDKAKNMLSSKHSKIQLVFQDPYSSLNPRQKIGEALSEVLTVHKLVEKSAIPARIDELLTEVGISPDLAHRYPHQLSGGQRQRVSIARALASQPDLLVLDEPVSALDVSVRAEVMNLLIDLRERLGLTYIFISHDLSMIRHISDQIAVMYLGRIVESGSWDAVLENPRHPYTRALIAAMPDHTMVGNDLYEAPLAGEVPDPAAMPSGCAFHLRCPIAVPSCAVNIQNLREVEESHLIACQEVK</sequence>
<dbReference type="GO" id="GO:0016887">
    <property type="term" value="F:ATP hydrolysis activity"/>
    <property type="evidence" value="ECO:0007669"/>
    <property type="project" value="InterPro"/>
</dbReference>
<organism evidence="6">
    <name type="scientific">freshwater metagenome</name>
    <dbReference type="NCBI Taxonomy" id="449393"/>
    <lineage>
        <taxon>unclassified sequences</taxon>
        <taxon>metagenomes</taxon>
        <taxon>ecological metagenomes</taxon>
    </lineage>
</organism>
<evidence type="ECO:0000256" key="1">
    <source>
        <dbReference type="ARBA" id="ARBA00005417"/>
    </source>
</evidence>
<reference evidence="6" key="1">
    <citation type="submission" date="2020-05" db="EMBL/GenBank/DDBJ databases">
        <authorList>
            <person name="Chiriac C."/>
            <person name="Salcher M."/>
            <person name="Ghai R."/>
            <person name="Kavagutti S V."/>
        </authorList>
    </citation>
    <scope>NUCLEOTIDE SEQUENCE</scope>
</reference>
<dbReference type="Gene3D" id="3.40.50.300">
    <property type="entry name" value="P-loop containing nucleotide triphosphate hydrolases"/>
    <property type="match status" value="1"/>
</dbReference>
<dbReference type="GO" id="GO:0005524">
    <property type="term" value="F:ATP binding"/>
    <property type="evidence" value="ECO:0007669"/>
    <property type="project" value="UniProtKB-KW"/>
</dbReference>
<dbReference type="PANTHER" id="PTHR43776">
    <property type="entry name" value="TRANSPORT ATP-BINDING PROTEIN"/>
    <property type="match status" value="1"/>
</dbReference>
<dbReference type="PROSITE" id="PS50893">
    <property type="entry name" value="ABC_TRANSPORTER_2"/>
    <property type="match status" value="1"/>
</dbReference>
<keyword evidence="2" id="KW-0813">Transport</keyword>
<keyword evidence="3" id="KW-0547">Nucleotide-binding</keyword>
<dbReference type="Pfam" id="PF08352">
    <property type="entry name" value="oligo_HPY"/>
    <property type="match status" value="1"/>
</dbReference>
<dbReference type="SMART" id="SM00382">
    <property type="entry name" value="AAA"/>
    <property type="match status" value="1"/>
</dbReference>
<dbReference type="InterPro" id="IPR017871">
    <property type="entry name" value="ABC_transporter-like_CS"/>
</dbReference>
<dbReference type="EMBL" id="CAEZWL010000003">
    <property type="protein sequence ID" value="CAB4646916.1"/>
    <property type="molecule type" value="Genomic_DNA"/>
</dbReference>
<dbReference type="GO" id="GO:0015833">
    <property type="term" value="P:peptide transport"/>
    <property type="evidence" value="ECO:0007669"/>
    <property type="project" value="InterPro"/>
</dbReference>
<name>A0A6J6KCP1_9ZZZZ</name>
<proteinExistence type="inferred from homology"/>